<feature type="domain" description="DUF7812" evidence="1">
    <location>
        <begin position="162"/>
        <end position="674"/>
    </location>
</feature>
<reference evidence="2 3" key="1">
    <citation type="journal article" date="2021" name="Nat. Plants">
        <title>The Taxus genome provides insights into paclitaxel biosynthesis.</title>
        <authorList>
            <person name="Xiong X."/>
            <person name="Gou J."/>
            <person name="Liao Q."/>
            <person name="Li Y."/>
            <person name="Zhou Q."/>
            <person name="Bi G."/>
            <person name="Li C."/>
            <person name="Du R."/>
            <person name="Wang X."/>
            <person name="Sun T."/>
            <person name="Guo L."/>
            <person name="Liang H."/>
            <person name="Lu P."/>
            <person name="Wu Y."/>
            <person name="Zhang Z."/>
            <person name="Ro D.K."/>
            <person name="Shang Y."/>
            <person name="Huang S."/>
            <person name="Yan J."/>
        </authorList>
    </citation>
    <scope>NUCLEOTIDE SEQUENCE [LARGE SCALE GENOMIC DNA]</scope>
    <source>
        <strain evidence="2">Ta-2019</strain>
    </source>
</reference>
<dbReference type="Proteomes" id="UP000824469">
    <property type="component" value="Unassembled WGS sequence"/>
</dbReference>
<dbReference type="PANTHER" id="PTHR36786">
    <property type="entry name" value="2-ISOPROPYLMALATE SYNTHASE"/>
    <property type="match status" value="1"/>
</dbReference>
<gene>
    <name evidence="2" type="ORF">KI387_040234</name>
</gene>
<feature type="non-terminal residue" evidence="2">
    <location>
        <position position="738"/>
    </location>
</feature>
<name>A0AA38C4A9_TAXCH</name>
<proteinExistence type="predicted"/>
<dbReference type="PANTHER" id="PTHR36786:SF1">
    <property type="entry name" value="2-ISOPROPYLMALATE SYNTHASE"/>
    <property type="match status" value="1"/>
</dbReference>
<evidence type="ECO:0000313" key="3">
    <source>
        <dbReference type="Proteomes" id="UP000824469"/>
    </source>
</evidence>
<evidence type="ECO:0000313" key="2">
    <source>
        <dbReference type="EMBL" id="KAH9294561.1"/>
    </source>
</evidence>
<accession>A0AA38C4A9</accession>
<comment type="caution">
    <text evidence="2">The sequence shown here is derived from an EMBL/GenBank/DDBJ whole genome shotgun (WGS) entry which is preliminary data.</text>
</comment>
<dbReference type="EMBL" id="JAHRHJ020000012">
    <property type="protein sequence ID" value="KAH9294561.1"/>
    <property type="molecule type" value="Genomic_DNA"/>
</dbReference>
<dbReference type="Pfam" id="PF25104">
    <property type="entry name" value="DUF7812"/>
    <property type="match status" value="1"/>
</dbReference>
<evidence type="ECO:0000259" key="1">
    <source>
        <dbReference type="Pfam" id="PF25104"/>
    </source>
</evidence>
<organism evidence="2 3">
    <name type="scientific">Taxus chinensis</name>
    <name type="common">Chinese yew</name>
    <name type="synonym">Taxus wallichiana var. chinensis</name>
    <dbReference type="NCBI Taxonomy" id="29808"/>
    <lineage>
        <taxon>Eukaryota</taxon>
        <taxon>Viridiplantae</taxon>
        <taxon>Streptophyta</taxon>
        <taxon>Embryophyta</taxon>
        <taxon>Tracheophyta</taxon>
        <taxon>Spermatophyta</taxon>
        <taxon>Pinopsida</taxon>
        <taxon>Pinidae</taxon>
        <taxon>Conifers II</taxon>
        <taxon>Cupressales</taxon>
        <taxon>Taxaceae</taxon>
        <taxon>Taxus</taxon>
    </lineage>
</organism>
<feature type="non-terminal residue" evidence="2">
    <location>
        <position position="1"/>
    </location>
</feature>
<protein>
    <recommendedName>
        <fullName evidence="1">DUF7812 domain-containing protein</fullName>
    </recommendedName>
</protein>
<dbReference type="AlphaFoldDB" id="A0AA38C4A9"/>
<sequence>SMPSSMLKKMKGGNSEENGGGCLRWQQQAALNSLLAGPCPQSHVYSDHWKDLSCYYSALISDTQVSKAHILEPLSCLLLCLSSALSSNNFECPDDCSISACISGTRIRVKLDDIRLLYNLLFQELFDQVKIIFAIVNYPSDKFASNDGNYCPCHRGPDDTILLLRCSIRILSLLEFDTGLSQIAATRLSSLFHKLCSPSLVGTVLGSKAAGDFGFVMTCEVSSCMDGSMYFASSKDKAKAVSGYSESGIHGSDVSSSIRSAVQCLCALLEVFVDELILHRNKGKTFLNEDMESTGLLSRSKTTSICGKHIEHSLEAVFFHCLLSMSRDRLSDTFIHKLYDPSTGNARGTRISLPAAVLLLDSLVLIGAPKIFQSHVLVLVSEVVAVDSVPTYGELSMELLLGQHVSVFECATKLYRKHSSLVDTGDDNDGLQSLSLESCMIKYRYLQAEFDVSSDSVINLMWNEKDCIDQHNRNSSHQSSSTKNCRRHSSSLLKSLCMYIKEDEASMNELSRKEINDILHCILMKDFCGISEGDIPSCAHTNVHPGTYLLAAILQLMGCSLSRIVRIKREKGDCGLSTPLGRYLLQAYHYTIGLVVNCIGQRRYTQPIGIALNKIMAEMLARNKQTLGPAVSYFLGELYLKFQMGSELLCKGYVFVLKSLMSLFVLEPGGIDSLRALMESSEFSVDSCDSRSDNVLNQGDKLVTEQTDLRITPRLVPVLVNFLRKRQRYSSFCGQDLG</sequence>
<dbReference type="InterPro" id="IPR056714">
    <property type="entry name" value="DUF7812"/>
</dbReference>
<keyword evidence="3" id="KW-1185">Reference proteome</keyword>